<evidence type="ECO:0000313" key="3">
    <source>
        <dbReference type="Proteomes" id="UP001154282"/>
    </source>
</evidence>
<evidence type="ECO:0000313" key="2">
    <source>
        <dbReference type="EMBL" id="CAI0460320.1"/>
    </source>
</evidence>
<sequence length="35" mass="4240">MHQRAAPGPRFPLPDGHRGHLRPDRRQELREFDHR</sequence>
<reference evidence="2" key="1">
    <citation type="submission" date="2022-08" db="EMBL/GenBank/DDBJ databases">
        <authorList>
            <person name="Gutierrez-Valencia J."/>
        </authorList>
    </citation>
    <scope>NUCLEOTIDE SEQUENCE</scope>
</reference>
<protein>
    <submittedName>
        <fullName evidence="2">Uncharacterized protein</fullName>
    </submittedName>
</protein>
<proteinExistence type="predicted"/>
<gene>
    <name evidence="2" type="ORF">LITE_LOCUS34419</name>
</gene>
<feature type="compositionally biased region" description="Basic and acidic residues" evidence="1">
    <location>
        <begin position="15"/>
        <end position="35"/>
    </location>
</feature>
<keyword evidence="3" id="KW-1185">Reference proteome</keyword>
<name>A0AAV0NPD7_9ROSI</name>
<dbReference type="AlphaFoldDB" id="A0AAV0NPD7"/>
<accession>A0AAV0NPD7</accession>
<dbReference type="Proteomes" id="UP001154282">
    <property type="component" value="Unassembled WGS sequence"/>
</dbReference>
<dbReference type="EMBL" id="CAMGYJ010000008">
    <property type="protein sequence ID" value="CAI0460320.1"/>
    <property type="molecule type" value="Genomic_DNA"/>
</dbReference>
<evidence type="ECO:0000256" key="1">
    <source>
        <dbReference type="SAM" id="MobiDB-lite"/>
    </source>
</evidence>
<organism evidence="2 3">
    <name type="scientific">Linum tenue</name>
    <dbReference type="NCBI Taxonomy" id="586396"/>
    <lineage>
        <taxon>Eukaryota</taxon>
        <taxon>Viridiplantae</taxon>
        <taxon>Streptophyta</taxon>
        <taxon>Embryophyta</taxon>
        <taxon>Tracheophyta</taxon>
        <taxon>Spermatophyta</taxon>
        <taxon>Magnoliopsida</taxon>
        <taxon>eudicotyledons</taxon>
        <taxon>Gunneridae</taxon>
        <taxon>Pentapetalae</taxon>
        <taxon>rosids</taxon>
        <taxon>fabids</taxon>
        <taxon>Malpighiales</taxon>
        <taxon>Linaceae</taxon>
        <taxon>Linum</taxon>
    </lineage>
</organism>
<feature type="region of interest" description="Disordered" evidence="1">
    <location>
        <begin position="1"/>
        <end position="35"/>
    </location>
</feature>
<comment type="caution">
    <text evidence="2">The sequence shown here is derived from an EMBL/GenBank/DDBJ whole genome shotgun (WGS) entry which is preliminary data.</text>
</comment>